<dbReference type="EMBL" id="JAVYII010000010">
    <property type="protein sequence ID" value="MDT9595175.1"/>
    <property type="molecule type" value="Genomic_DNA"/>
</dbReference>
<proteinExistence type="predicted"/>
<reference evidence="1 2" key="1">
    <citation type="submission" date="2023-08" db="EMBL/GenBank/DDBJ databases">
        <title>Nocardioides seae sp. nov., a bacterium isolated from a soil.</title>
        <authorList>
            <person name="Wang X."/>
        </authorList>
    </citation>
    <scope>NUCLEOTIDE SEQUENCE [LARGE SCALE GENOMIC DNA]</scope>
    <source>
        <strain evidence="1 2">YZH12</strain>
    </source>
</reference>
<keyword evidence="2" id="KW-1185">Reference proteome</keyword>
<evidence type="ECO:0000313" key="2">
    <source>
        <dbReference type="Proteomes" id="UP001268542"/>
    </source>
</evidence>
<dbReference type="Proteomes" id="UP001268542">
    <property type="component" value="Unassembled WGS sequence"/>
</dbReference>
<sequence>MIAAPQDVDQFENADALVGAGVAVRIDSATVDVAGLRDALAAVTAPEVVARSAALRAELERLGGADAAVAIVEEMLGRRGRAG</sequence>
<organism evidence="1 2">
    <name type="scientific">Nocardioides imazamoxiresistens</name>
    <dbReference type="NCBI Taxonomy" id="3231893"/>
    <lineage>
        <taxon>Bacteria</taxon>
        <taxon>Bacillati</taxon>
        <taxon>Actinomycetota</taxon>
        <taxon>Actinomycetes</taxon>
        <taxon>Propionibacteriales</taxon>
        <taxon>Nocardioidaceae</taxon>
        <taxon>Nocardioides</taxon>
    </lineage>
</organism>
<name>A0ABU3Q0Y7_9ACTN</name>
<dbReference type="Gene3D" id="3.40.50.2000">
    <property type="entry name" value="Glycogen Phosphorylase B"/>
    <property type="match status" value="2"/>
</dbReference>
<accession>A0ABU3Q0Y7</accession>
<dbReference type="RefSeq" id="WP_315735661.1">
    <property type="nucleotide sequence ID" value="NZ_JAVYII010000010.1"/>
</dbReference>
<evidence type="ECO:0008006" key="3">
    <source>
        <dbReference type="Google" id="ProtNLM"/>
    </source>
</evidence>
<dbReference type="SUPFAM" id="SSF53756">
    <property type="entry name" value="UDP-Glycosyltransferase/glycogen phosphorylase"/>
    <property type="match status" value="1"/>
</dbReference>
<gene>
    <name evidence="1" type="ORF">RDV89_18960</name>
</gene>
<protein>
    <recommendedName>
        <fullName evidence="3">Glycosyl transferase family 28 C-terminal domain-containing protein</fullName>
    </recommendedName>
</protein>
<evidence type="ECO:0000313" key="1">
    <source>
        <dbReference type="EMBL" id="MDT9595175.1"/>
    </source>
</evidence>
<comment type="caution">
    <text evidence="1">The sequence shown here is derived from an EMBL/GenBank/DDBJ whole genome shotgun (WGS) entry which is preliminary data.</text>
</comment>